<feature type="region of interest" description="Disordered" evidence="1">
    <location>
        <begin position="1"/>
        <end position="29"/>
    </location>
</feature>
<dbReference type="Proteomes" id="UP000327030">
    <property type="component" value="Chromosome 1"/>
</dbReference>
<evidence type="ECO:0000313" key="2">
    <source>
        <dbReference type="EMBL" id="QFJ53401.1"/>
    </source>
</evidence>
<dbReference type="RefSeq" id="WP_151621946.1">
    <property type="nucleotide sequence ID" value="NZ_CP043028.1"/>
</dbReference>
<proteinExistence type="predicted"/>
<protein>
    <submittedName>
        <fullName evidence="2">Uncharacterized protein</fullName>
    </submittedName>
</protein>
<dbReference type="EMBL" id="CP043028">
    <property type="protein sequence ID" value="QFJ53478.1"/>
    <property type="molecule type" value="Genomic_DNA"/>
</dbReference>
<reference evidence="4" key="3">
    <citation type="submission" date="2019-08" db="EMBL/GenBank/DDBJ databases">
        <title>Complete Genome Sequence of the Polysaccharide-Degrading Rumen Bacterium Pseudobutyrivibrio xylanivorans MA3014.</title>
        <authorList>
            <person name="Palevich N."/>
            <person name="Maclean P.H."/>
            <person name="Kelly W.J."/>
            <person name="Leahy S.C."/>
            <person name="Rakonjac J."/>
            <person name="Attwood G.T."/>
        </authorList>
    </citation>
    <scope>NUCLEOTIDE SEQUENCE [LARGE SCALE GENOMIC DNA]</scope>
    <source>
        <strain evidence="4">MA3014</strain>
    </source>
</reference>
<accession>A0A5P6VRG1</accession>
<feature type="region of interest" description="Disordered" evidence="1">
    <location>
        <begin position="58"/>
        <end position="89"/>
    </location>
</feature>
<reference evidence="2" key="1">
    <citation type="journal article" date="2018" name="Nat. Biotechnol.">
        <title>Cultivation and sequencing of rumen microbiome members from the Hungate1000 Collection.</title>
        <authorList>
            <consortium name="Hungate1000 project collaborators"/>
            <person name="Seshadri R."/>
            <person name="Leahy S.C."/>
            <person name="Attwood G.T."/>
            <person name="Teh K.H."/>
            <person name="Lambie S.C."/>
            <person name="Cookson A.L."/>
            <person name="Eloe-Fadrosh E.A."/>
            <person name="Pavlopoulos G.A."/>
            <person name="Hadjithomas M."/>
            <person name="Varghese N.J."/>
            <person name="Paez-Espino D."/>
            <person name="Perry R."/>
            <person name="Henderson G."/>
            <person name="Creevey C.J."/>
            <person name="Terrapon N."/>
            <person name="Lapebie P."/>
            <person name="Drula E."/>
            <person name="Lombard V."/>
            <person name="Rubin E."/>
            <person name="Kyrpides N.C."/>
            <person name="Henrissat B."/>
            <person name="Woyke T."/>
            <person name="Ivanova N.N."/>
            <person name="Kelly W.J."/>
        </authorList>
    </citation>
    <scope>NUCLEOTIDE SEQUENCE</scope>
    <source>
        <strain evidence="2">MA3014</strain>
    </source>
</reference>
<dbReference type="EMBL" id="CP043028">
    <property type="protein sequence ID" value="QFJ53401.1"/>
    <property type="molecule type" value="Genomic_DNA"/>
</dbReference>
<reference evidence="2" key="2">
    <citation type="journal article" date="2019" name="Appl. Environ. Microbiol.">
        <title>Comparative Genomics of Rumen Butyrivibrio spp. Uncovers a Continuum of Polysaccharide-Degrading Capabilities.</title>
        <authorList>
            <person name="Palevich N."/>
            <person name="Kelly W.J."/>
            <person name="Leahy S.C."/>
            <person name="Denman S."/>
            <person name="Altermann E."/>
            <person name="Rakonjac J."/>
            <person name="Attwood G.T."/>
        </authorList>
    </citation>
    <scope>NUCLEOTIDE SEQUENCE</scope>
    <source>
        <strain evidence="2">MA3014</strain>
    </source>
</reference>
<evidence type="ECO:0000313" key="4">
    <source>
        <dbReference type="Proteomes" id="UP000327030"/>
    </source>
</evidence>
<dbReference type="KEGG" id="pxv:FXF36_00605"/>
<evidence type="ECO:0000256" key="1">
    <source>
        <dbReference type="SAM" id="MobiDB-lite"/>
    </source>
</evidence>
<name>A0A5P6VRG1_PSEXY</name>
<gene>
    <name evidence="2" type="ORF">FXF36_00195</name>
    <name evidence="3" type="ORF">FXF36_00605</name>
</gene>
<organism evidence="2 4">
    <name type="scientific">Pseudobutyrivibrio xylanivorans</name>
    <dbReference type="NCBI Taxonomy" id="185007"/>
    <lineage>
        <taxon>Bacteria</taxon>
        <taxon>Bacillati</taxon>
        <taxon>Bacillota</taxon>
        <taxon>Clostridia</taxon>
        <taxon>Lachnospirales</taxon>
        <taxon>Lachnospiraceae</taxon>
        <taxon>Pseudobutyrivibrio</taxon>
    </lineage>
</organism>
<dbReference type="AlphaFoldDB" id="A0A5P6VRG1"/>
<dbReference type="KEGG" id="pxv:FXF36_00195"/>
<evidence type="ECO:0000313" key="3">
    <source>
        <dbReference type="EMBL" id="QFJ53478.1"/>
    </source>
</evidence>
<feature type="compositionally biased region" description="Basic and acidic residues" evidence="1">
    <location>
        <begin position="58"/>
        <end position="77"/>
    </location>
</feature>
<reference evidence="2" key="4">
    <citation type="journal article" date="2020" name="Genome Biol. Evol.">
        <title>Complete Genome Sequence of the Polysaccharide-Degrading Rumen Bacterium Pseudobutyrivibrio xylanivorans MA3014 Reveals an Incomplete Glycolytic Pathway.</title>
        <authorList>
            <person name="Palevich N."/>
            <person name="Maclean P.H."/>
            <person name="Kelly W.J."/>
            <person name="Leahy S.C."/>
            <person name="Rakonjac J."/>
            <person name="Attwood G.T."/>
        </authorList>
    </citation>
    <scope>NUCLEOTIDE SEQUENCE</scope>
    <source>
        <strain evidence="2">MA3014</strain>
    </source>
</reference>
<sequence>MAKLDSLKNGQARGGFKPKKVDIGIPSDTPMAEESVKPVALKDVSTIAEDIIVKPAEKKAPVKKTETKPEIKEEKTPKAASKKHTSKSSVDISKYEIGEDTKTKRLNLGIQHDILNYIKFKALRTGTPQYQLVTNIVAEALVNAQKKNFKYNTPELEPYKIKQSSPSHIGLDLPEVLLNDVKEYSRELLMTPTQFYGYALTEARKADVDFEF</sequence>